<dbReference type="SUPFAM" id="SSF54427">
    <property type="entry name" value="NTF2-like"/>
    <property type="match status" value="1"/>
</dbReference>
<dbReference type="KEGG" id="ahm:TL08_11665"/>
<evidence type="ECO:0000313" key="3">
    <source>
        <dbReference type="Proteomes" id="UP000095210"/>
    </source>
</evidence>
<organism evidence="2 3">
    <name type="scientific">Actinoalloteichus hymeniacidonis</name>
    <dbReference type="NCBI Taxonomy" id="340345"/>
    <lineage>
        <taxon>Bacteria</taxon>
        <taxon>Bacillati</taxon>
        <taxon>Actinomycetota</taxon>
        <taxon>Actinomycetes</taxon>
        <taxon>Pseudonocardiales</taxon>
        <taxon>Pseudonocardiaceae</taxon>
        <taxon>Actinoalloteichus</taxon>
    </lineage>
</organism>
<dbReference type="Pfam" id="PF12680">
    <property type="entry name" value="SnoaL_2"/>
    <property type="match status" value="1"/>
</dbReference>
<evidence type="ECO:0000259" key="1">
    <source>
        <dbReference type="Pfam" id="PF12680"/>
    </source>
</evidence>
<evidence type="ECO:0000313" key="2">
    <source>
        <dbReference type="EMBL" id="AOS63147.1"/>
    </source>
</evidence>
<feature type="domain" description="SnoaL-like" evidence="1">
    <location>
        <begin position="10"/>
        <end position="116"/>
    </location>
</feature>
<dbReference type="Gene3D" id="3.10.450.50">
    <property type="match status" value="1"/>
</dbReference>
<reference evidence="3" key="1">
    <citation type="submission" date="2016-03" db="EMBL/GenBank/DDBJ databases">
        <title>Complete genome sequence of the type strain Actinoalloteichus hymeniacidonis DSM 45092.</title>
        <authorList>
            <person name="Schaffert L."/>
            <person name="Albersmeier A."/>
            <person name="Winkler A."/>
            <person name="Kalinowski J."/>
            <person name="Zotchev S."/>
            <person name="Ruckert C."/>
        </authorList>
    </citation>
    <scope>NUCLEOTIDE SEQUENCE [LARGE SCALE GENOMIC DNA]</scope>
    <source>
        <strain evidence="3">HPA177(T) (DSM 45092(T))</strain>
    </source>
</reference>
<dbReference type="GO" id="GO:0016853">
    <property type="term" value="F:isomerase activity"/>
    <property type="evidence" value="ECO:0007669"/>
    <property type="project" value="UniProtKB-KW"/>
</dbReference>
<accession>A0AAC9HPG1</accession>
<dbReference type="Proteomes" id="UP000095210">
    <property type="component" value="Chromosome"/>
</dbReference>
<dbReference type="InterPro" id="IPR032710">
    <property type="entry name" value="NTF2-like_dom_sf"/>
</dbReference>
<proteinExistence type="predicted"/>
<gene>
    <name evidence="2" type="ORF">TL08_11665</name>
</gene>
<dbReference type="RefSeq" id="WP_069848795.1">
    <property type="nucleotide sequence ID" value="NZ_CP014859.1"/>
</dbReference>
<protein>
    <submittedName>
        <fullName evidence="2">Ketosteroid isomerase-like protein</fullName>
    </submittedName>
</protein>
<keyword evidence="2" id="KW-0413">Isomerase</keyword>
<keyword evidence="3" id="KW-1185">Reference proteome</keyword>
<dbReference type="AlphaFoldDB" id="A0AAC9HPG1"/>
<name>A0AAC9HPG1_9PSEU</name>
<sequence>MQPRELVDHAVDLVLASKMQAFAALWAEDGILEFPFADSGAARRLTGRAAVQEYLGAYPEILRPQRLAEKVVHQSTEAETMIVEFAIEGTVVPTGRPYLMRYIAVITVRDGEIAHYRDYFSPLAAADILAGTGAAGQALSGGAPG</sequence>
<dbReference type="InterPro" id="IPR037401">
    <property type="entry name" value="SnoaL-like"/>
</dbReference>
<dbReference type="EMBL" id="CP014859">
    <property type="protein sequence ID" value="AOS63147.1"/>
    <property type="molecule type" value="Genomic_DNA"/>
</dbReference>